<reference evidence="1 2" key="1">
    <citation type="submission" date="2013-10" db="EMBL/GenBank/DDBJ databases">
        <authorList>
            <person name="Ichikawa N."/>
            <person name="Kimura A."/>
            <person name="Ohji S."/>
            <person name="Hosoyama A."/>
            <person name="Fujita N."/>
        </authorList>
    </citation>
    <scope>NUCLEOTIDE SEQUENCE [LARGE SCALE GENOMIC DNA]</scope>
    <source>
        <strain evidence="1 2">NBRC 102217</strain>
    </source>
</reference>
<comment type="caution">
    <text evidence="1">The sequence shown here is derived from an EMBL/GenBank/DDBJ whole genome shotgun (WGS) entry which is preliminary data.</text>
</comment>
<dbReference type="EMBL" id="BAUJ01000039">
    <property type="protein sequence ID" value="GAD90303.1"/>
    <property type="molecule type" value="Genomic_DNA"/>
</dbReference>
<reference evidence="1 2" key="2">
    <citation type="submission" date="2013-11" db="EMBL/GenBank/DDBJ databases">
        <title>Whole genome shotgun sequence of Vibrio halioticoli NBRC 102217.</title>
        <authorList>
            <person name="Isaki S."/>
            <person name="Kimura A."/>
            <person name="Ohji S."/>
            <person name="Hosoyama A."/>
            <person name="Fujita N."/>
            <person name="Hashimoto M."/>
            <person name="Hosoyama Y."/>
            <person name="Yamazoe A."/>
        </authorList>
    </citation>
    <scope>NUCLEOTIDE SEQUENCE [LARGE SCALE GENOMIC DNA]</scope>
    <source>
        <strain evidence="1 2">NBRC 102217</strain>
    </source>
</reference>
<evidence type="ECO:0000313" key="1">
    <source>
        <dbReference type="EMBL" id="GAD90303.1"/>
    </source>
</evidence>
<dbReference type="RefSeq" id="WP_023404649.1">
    <property type="nucleotide sequence ID" value="NZ_BAUJ01000039.1"/>
</dbReference>
<name>V5FEZ5_9VIBR</name>
<sequence>MDISSRMFLAKQSKLTQTFTSPFKSSLLQGKQSIDFVLYAIETVRQHRSYLYEKVVGDKIDAKRISNVKERLNKISNDILDYSYLGSRTERRILSRRLDELSQNSEQLSFAKQLVAHGQVIRLLMFCCDSAVLRSINTEDENLKEYNSQWQSLLDTVDALTQYRICISSVIEHGLRNPKLLLGRANNLLRKIQRYQDLTSNTEHNLAKVAAQLENSINTATNKTSVSTSLMYQDTKDISHELITLYKQIVYGQLNKNYLAKKSSSLRA</sequence>
<organism evidence="1 2">
    <name type="scientific">Vibrio halioticoli NBRC 102217</name>
    <dbReference type="NCBI Taxonomy" id="1219072"/>
    <lineage>
        <taxon>Bacteria</taxon>
        <taxon>Pseudomonadati</taxon>
        <taxon>Pseudomonadota</taxon>
        <taxon>Gammaproteobacteria</taxon>
        <taxon>Vibrionales</taxon>
        <taxon>Vibrionaceae</taxon>
        <taxon>Vibrio</taxon>
    </lineage>
</organism>
<dbReference type="Proteomes" id="UP000017800">
    <property type="component" value="Unassembled WGS sequence"/>
</dbReference>
<dbReference type="OrthoDB" id="5856284at2"/>
<accession>V5FEZ5</accession>
<gene>
    <name evidence="1" type="ORF">VHA01S_039_00230</name>
</gene>
<dbReference type="AlphaFoldDB" id="V5FEZ5"/>
<evidence type="ECO:0000313" key="2">
    <source>
        <dbReference type="Proteomes" id="UP000017800"/>
    </source>
</evidence>
<keyword evidence="2" id="KW-1185">Reference proteome</keyword>
<protein>
    <submittedName>
        <fullName evidence="1">Uncharacterized protein</fullName>
    </submittedName>
</protein>
<proteinExistence type="predicted"/>